<dbReference type="EMBL" id="VRLW01000001">
    <property type="protein sequence ID" value="KAA1259767.1"/>
    <property type="molecule type" value="Genomic_DNA"/>
</dbReference>
<evidence type="ECO:0000313" key="7">
    <source>
        <dbReference type="Proteomes" id="UP000322699"/>
    </source>
</evidence>
<evidence type="ECO:0000313" key="6">
    <source>
        <dbReference type="EMBL" id="KAA1259767.1"/>
    </source>
</evidence>
<evidence type="ECO:0000256" key="1">
    <source>
        <dbReference type="ARBA" id="ARBA00004141"/>
    </source>
</evidence>
<dbReference type="AlphaFoldDB" id="A0A5B1CF22"/>
<organism evidence="6 7">
    <name type="scientific">Rubripirellula obstinata</name>
    <dbReference type="NCBI Taxonomy" id="406547"/>
    <lineage>
        <taxon>Bacteria</taxon>
        <taxon>Pseudomonadati</taxon>
        <taxon>Planctomycetota</taxon>
        <taxon>Planctomycetia</taxon>
        <taxon>Pirellulales</taxon>
        <taxon>Pirellulaceae</taxon>
        <taxon>Rubripirellula</taxon>
    </lineage>
</organism>
<proteinExistence type="predicted"/>
<feature type="transmembrane region" description="Helical" evidence="5">
    <location>
        <begin position="74"/>
        <end position="97"/>
    </location>
</feature>
<sequence length="536" mass="56791">MSDSAPASNPPLTEAQQREVAELQRLNQMPFGASAMGYIKRTGPGLLQSAMTLGAGSAAASVIAGASFGYKLLWVQPVAMFLGVMMLGALSNVVLTTGERPYKSFGREIGKWLVVLWALGTIMSSIIWHFPQYGLAASAARDLGAMQNIVSVPPELTAASDAVDEAMKTMDPVIIDQAKANLAQVTSESTPMGLGFTSEGLMLSFGIGIIILLINIITTFNYGGDSKGVRLYEWFLRGCIALVVIMFGIVVVAKIDVVASDIVDILKGFIGWYGIPNLWNVDGSLNNSTVTQVLGMLGAAVGINMTFLYPYSLLKKGWGADHKKLARWDLGMTMFLPFVLVTSLVIIAMKVGGVYDGADVVNTTIRPLGAAKALGGVLGENAGRIIFDLGLIGMTCGAISTHMVVCGFTFCEMLGLEQTKKRFRLFALTPAIGILGVVSSLPIWFPVAASAVCFTMLPIAYLTFLIMNNKRSYIGDAVGSGFSRLLFNVILVIALAVATIGSGIKIYGNVIKKILPANEAPAAAAVLTDSNDDDAS</sequence>
<evidence type="ECO:0000256" key="3">
    <source>
        <dbReference type="ARBA" id="ARBA00022989"/>
    </source>
</evidence>
<feature type="transmembrane region" description="Helical" evidence="5">
    <location>
        <begin position="234"/>
        <end position="253"/>
    </location>
</feature>
<feature type="transmembrane region" description="Helical" evidence="5">
    <location>
        <begin position="201"/>
        <end position="222"/>
    </location>
</feature>
<keyword evidence="2 5" id="KW-0812">Transmembrane</keyword>
<feature type="transmembrane region" description="Helical" evidence="5">
    <location>
        <begin position="423"/>
        <end position="441"/>
    </location>
</feature>
<dbReference type="InterPro" id="IPR001046">
    <property type="entry name" value="NRAMP_fam"/>
</dbReference>
<dbReference type="RefSeq" id="WP_068258274.1">
    <property type="nucleotide sequence ID" value="NZ_LWSK01000004.1"/>
</dbReference>
<feature type="transmembrane region" description="Helical" evidence="5">
    <location>
        <begin position="46"/>
        <end position="68"/>
    </location>
</feature>
<name>A0A5B1CF22_9BACT</name>
<feature type="transmembrane region" description="Helical" evidence="5">
    <location>
        <begin position="330"/>
        <end position="349"/>
    </location>
</feature>
<keyword evidence="4 5" id="KW-0472">Membrane</keyword>
<feature type="transmembrane region" description="Helical" evidence="5">
    <location>
        <begin position="109"/>
        <end position="130"/>
    </location>
</feature>
<dbReference type="GO" id="GO:0046873">
    <property type="term" value="F:metal ion transmembrane transporter activity"/>
    <property type="evidence" value="ECO:0007669"/>
    <property type="project" value="InterPro"/>
</dbReference>
<dbReference type="OrthoDB" id="236847at2"/>
<evidence type="ECO:0000256" key="4">
    <source>
        <dbReference type="ARBA" id="ARBA00023136"/>
    </source>
</evidence>
<protein>
    <submittedName>
        <fullName evidence="6">Manganese transport protein MntH</fullName>
    </submittedName>
</protein>
<accession>A0A5B1CF22</accession>
<comment type="subcellular location">
    <subcellularLocation>
        <location evidence="1">Membrane</location>
        <topology evidence="1">Multi-pass membrane protein</topology>
    </subcellularLocation>
</comment>
<feature type="transmembrane region" description="Helical" evidence="5">
    <location>
        <begin position="289"/>
        <end position="309"/>
    </location>
</feature>
<feature type="transmembrane region" description="Helical" evidence="5">
    <location>
        <begin position="447"/>
        <end position="464"/>
    </location>
</feature>
<keyword evidence="3 5" id="KW-1133">Transmembrane helix</keyword>
<feature type="transmembrane region" description="Helical" evidence="5">
    <location>
        <begin position="385"/>
        <end position="411"/>
    </location>
</feature>
<feature type="transmembrane region" description="Helical" evidence="5">
    <location>
        <begin position="485"/>
        <end position="508"/>
    </location>
</feature>
<evidence type="ECO:0000256" key="2">
    <source>
        <dbReference type="ARBA" id="ARBA00022692"/>
    </source>
</evidence>
<evidence type="ECO:0000256" key="5">
    <source>
        <dbReference type="SAM" id="Phobius"/>
    </source>
</evidence>
<dbReference type="GO" id="GO:0016020">
    <property type="term" value="C:membrane"/>
    <property type="evidence" value="ECO:0007669"/>
    <property type="project" value="UniProtKB-SubCell"/>
</dbReference>
<reference evidence="6 7" key="1">
    <citation type="submission" date="2019-08" db="EMBL/GenBank/DDBJ databases">
        <title>Deep-cultivation of Planctomycetes and their phenomic and genomic characterization uncovers novel biology.</title>
        <authorList>
            <person name="Wiegand S."/>
            <person name="Jogler M."/>
            <person name="Boedeker C."/>
            <person name="Pinto D."/>
            <person name="Vollmers J."/>
            <person name="Rivas-Marin E."/>
            <person name="Kohn T."/>
            <person name="Peeters S.H."/>
            <person name="Heuer A."/>
            <person name="Rast P."/>
            <person name="Oberbeckmann S."/>
            <person name="Bunk B."/>
            <person name="Jeske O."/>
            <person name="Meyerdierks A."/>
            <person name="Storesund J.E."/>
            <person name="Kallscheuer N."/>
            <person name="Luecker S."/>
            <person name="Lage O.M."/>
            <person name="Pohl T."/>
            <person name="Merkel B.J."/>
            <person name="Hornburger P."/>
            <person name="Mueller R.-W."/>
            <person name="Bruemmer F."/>
            <person name="Labrenz M."/>
            <person name="Spormann A.M."/>
            <person name="Op Den Camp H."/>
            <person name="Overmann J."/>
            <person name="Amann R."/>
            <person name="Jetten M.S.M."/>
            <person name="Mascher T."/>
            <person name="Medema M.H."/>
            <person name="Devos D.P."/>
            <person name="Kaster A.-K."/>
            <person name="Ovreas L."/>
            <person name="Rohde M."/>
            <person name="Galperin M.Y."/>
            <person name="Jogler C."/>
        </authorList>
    </citation>
    <scope>NUCLEOTIDE SEQUENCE [LARGE SCALE GENOMIC DNA]</scope>
    <source>
        <strain evidence="6 7">LF1</strain>
    </source>
</reference>
<dbReference type="Proteomes" id="UP000322699">
    <property type="component" value="Unassembled WGS sequence"/>
</dbReference>
<gene>
    <name evidence="6" type="ORF">LF1_23040</name>
</gene>
<dbReference type="Pfam" id="PF01566">
    <property type="entry name" value="Nramp"/>
    <property type="match status" value="1"/>
</dbReference>
<comment type="caution">
    <text evidence="6">The sequence shown here is derived from an EMBL/GenBank/DDBJ whole genome shotgun (WGS) entry which is preliminary data.</text>
</comment>
<keyword evidence="7" id="KW-1185">Reference proteome</keyword>